<dbReference type="InterPro" id="IPR029063">
    <property type="entry name" value="SAM-dependent_MTases_sf"/>
</dbReference>
<dbReference type="EMBL" id="JBEUKS010000001">
    <property type="protein sequence ID" value="MFC1436865.1"/>
    <property type="molecule type" value="Genomic_DNA"/>
</dbReference>
<dbReference type="Pfam" id="PF04672">
    <property type="entry name" value="Methyltransf_19"/>
    <property type="match status" value="1"/>
</dbReference>
<dbReference type="Proteomes" id="UP001592581">
    <property type="component" value="Unassembled WGS sequence"/>
</dbReference>
<dbReference type="RefSeq" id="WP_380561779.1">
    <property type="nucleotide sequence ID" value="NZ_JBEUKS010000001.1"/>
</dbReference>
<evidence type="ECO:0000313" key="2">
    <source>
        <dbReference type="EMBL" id="MFC1436865.1"/>
    </source>
</evidence>
<accession>A0ABV6XF29</accession>
<proteinExistence type="predicted"/>
<dbReference type="EC" id="2.1.1.-" evidence="2"/>
<keyword evidence="2" id="KW-0489">Methyltransferase</keyword>
<dbReference type="SUPFAM" id="SSF53335">
    <property type="entry name" value="S-adenosyl-L-methionine-dependent methyltransferases"/>
    <property type="match status" value="1"/>
</dbReference>
<gene>
    <name evidence="2" type="ORF">ABUW04_01215</name>
</gene>
<protein>
    <submittedName>
        <fullName evidence="2">SAM-dependent methyltransferase</fullName>
        <ecNumber evidence="2">2.1.1.-</ecNumber>
    </submittedName>
</protein>
<keyword evidence="3" id="KW-1185">Reference proteome</keyword>
<feature type="region of interest" description="Disordered" evidence="1">
    <location>
        <begin position="1"/>
        <end position="21"/>
    </location>
</feature>
<dbReference type="GO" id="GO:0008168">
    <property type="term" value="F:methyltransferase activity"/>
    <property type="evidence" value="ECO:0007669"/>
    <property type="project" value="UniProtKB-KW"/>
</dbReference>
<dbReference type="Gene3D" id="3.40.50.150">
    <property type="entry name" value="Vaccinia Virus protein VP39"/>
    <property type="match status" value="1"/>
</dbReference>
<evidence type="ECO:0000256" key="1">
    <source>
        <dbReference type="SAM" id="MobiDB-lite"/>
    </source>
</evidence>
<comment type="caution">
    <text evidence="2">The sequence shown here is derived from an EMBL/GenBank/DDBJ whole genome shotgun (WGS) entry which is preliminary data.</text>
</comment>
<organism evidence="2 3">
    <name type="scientific">Streptacidiphilus jeojiensis</name>
    <dbReference type="NCBI Taxonomy" id="3229225"/>
    <lineage>
        <taxon>Bacteria</taxon>
        <taxon>Bacillati</taxon>
        <taxon>Actinomycetota</taxon>
        <taxon>Actinomycetes</taxon>
        <taxon>Kitasatosporales</taxon>
        <taxon>Streptomycetaceae</taxon>
        <taxon>Streptacidiphilus</taxon>
    </lineage>
</organism>
<evidence type="ECO:0000313" key="3">
    <source>
        <dbReference type="Proteomes" id="UP001592581"/>
    </source>
</evidence>
<sequence length="277" mass="29644">MTEDRTWMQGTDERAPSADLHPEVAHPARVYDVWLGGKDNFASDRAVAEQLATMTPHVVNAARANRAFLGRAVRTVSALGVSQFLDIGTGIPAAGNTHEVAQRADASARVAYVDNDPIVLTHARALMSGSGHGATTVTQADLRDPEAILAAPGVRDLLDFSRPVALMLVAVLHFIGGDQDPQGIVKRLLEALPGGSYLILTHGTGDTLPQDLAQRAEQSYDQAAAHLHLRPRQEVERFFGGGELLEPGLVLAPFWRPDGPLAADAERLGIYAGVARY</sequence>
<dbReference type="PIRSF" id="PIRSF017393">
    <property type="entry name" value="MTase_SAV2177"/>
    <property type="match status" value="1"/>
</dbReference>
<name>A0ABV6XF29_9ACTN</name>
<keyword evidence="2" id="KW-0808">Transferase</keyword>
<dbReference type="InterPro" id="IPR006764">
    <property type="entry name" value="SAM_dep_MeTrfase_SAV2177_type"/>
</dbReference>
<dbReference type="GO" id="GO:0032259">
    <property type="term" value="P:methylation"/>
    <property type="evidence" value="ECO:0007669"/>
    <property type="project" value="UniProtKB-KW"/>
</dbReference>
<reference evidence="2 3" key="1">
    <citation type="submission" date="2024-06" db="EMBL/GenBank/DDBJ databases">
        <authorList>
            <person name="Lee S.D."/>
        </authorList>
    </citation>
    <scope>NUCLEOTIDE SEQUENCE [LARGE SCALE GENOMIC DNA]</scope>
    <source>
        <strain evidence="2 3">N1-10</strain>
    </source>
</reference>